<keyword evidence="2" id="KW-0812">Transmembrane</keyword>
<keyword evidence="2" id="KW-0472">Membrane</keyword>
<feature type="transmembrane region" description="Helical" evidence="2">
    <location>
        <begin position="185"/>
        <end position="206"/>
    </location>
</feature>
<evidence type="ECO:0000313" key="4">
    <source>
        <dbReference type="Proteomes" id="UP001550044"/>
    </source>
</evidence>
<feature type="transmembrane region" description="Helical" evidence="2">
    <location>
        <begin position="54"/>
        <end position="76"/>
    </location>
</feature>
<organism evidence="3 4">
    <name type="scientific">Streptomyces sp. 900116325</name>
    <dbReference type="NCBI Taxonomy" id="3154295"/>
    <lineage>
        <taxon>Bacteria</taxon>
        <taxon>Bacillati</taxon>
        <taxon>Actinomycetota</taxon>
        <taxon>Actinomycetes</taxon>
        <taxon>Kitasatosporales</taxon>
        <taxon>Streptomycetaceae</taxon>
        <taxon>Streptomyces</taxon>
    </lineage>
</organism>
<name>A0ABV2UM15_9ACTN</name>
<protein>
    <submittedName>
        <fullName evidence="3">Uncharacterized protein</fullName>
    </submittedName>
</protein>
<accession>A0ABV2UM15</accession>
<dbReference type="EMBL" id="JBEXIP010000060">
    <property type="protein sequence ID" value="MET8438454.1"/>
    <property type="molecule type" value="Genomic_DNA"/>
</dbReference>
<evidence type="ECO:0000256" key="1">
    <source>
        <dbReference type="SAM" id="MobiDB-lite"/>
    </source>
</evidence>
<feature type="transmembrane region" description="Helical" evidence="2">
    <location>
        <begin position="128"/>
        <end position="146"/>
    </location>
</feature>
<feature type="transmembrane region" description="Helical" evidence="2">
    <location>
        <begin position="218"/>
        <end position="235"/>
    </location>
</feature>
<keyword evidence="4" id="KW-1185">Reference proteome</keyword>
<keyword evidence="2" id="KW-1133">Transmembrane helix</keyword>
<feature type="transmembrane region" description="Helical" evidence="2">
    <location>
        <begin position="88"/>
        <end position="107"/>
    </location>
</feature>
<feature type="compositionally biased region" description="Basic and acidic residues" evidence="1">
    <location>
        <begin position="1"/>
        <end position="12"/>
    </location>
</feature>
<proteinExistence type="predicted"/>
<comment type="caution">
    <text evidence="3">The sequence shown here is derived from an EMBL/GenBank/DDBJ whole genome shotgun (WGS) entry which is preliminary data.</text>
</comment>
<gene>
    <name evidence="3" type="ORF">ABZV61_38215</name>
</gene>
<sequence>MAEHQVDKRERQGSGNKGTGAPDKAGKPPDMADSAPDKADRKKPHRRRRAGTEFWLQIVGTAIIAVSASGAIRDLYGASREGNASDVLTAYITAFALLLAITALAQGAESKDVVEQTWLWLKARGKTAIYSTVSGIIVVVAVWFLIKRHNVALAGLVVMAAAVVRLVATQSIFRKWEKPVEQLRLHVATEVFFHCFALWGLTAGLLLEVAATKNLETAPRITITATLSLALLVAVNKATARTRKLCTAIDGQISDVLRTVDALRAKRVGLDELRREAFESVAALDRMLRTHLNTGYKLTGTGLIPRVTREELVRDLRGSITDSVNEEAWPQARGSLELIQIACSRWTDAMA</sequence>
<feature type="region of interest" description="Disordered" evidence="1">
    <location>
        <begin position="1"/>
        <end position="48"/>
    </location>
</feature>
<dbReference type="RefSeq" id="WP_356712868.1">
    <property type="nucleotide sequence ID" value="NZ_JBEXIP010000060.1"/>
</dbReference>
<dbReference type="Proteomes" id="UP001550044">
    <property type="component" value="Unassembled WGS sequence"/>
</dbReference>
<reference evidence="3 4" key="1">
    <citation type="submission" date="2024-06" db="EMBL/GenBank/DDBJ databases">
        <title>The Natural Products Discovery Center: Release of the First 8490 Sequenced Strains for Exploring Actinobacteria Biosynthetic Diversity.</title>
        <authorList>
            <person name="Kalkreuter E."/>
            <person name="Kautsar S.A."/>
            <person name="Yang D."/>
            <person name="Bader C.D."/>
            <person name="Teijaro C.N."/>
            <person name="Fluegel L."/>
            <person name="Davis C.M."/>
            <person name="Simpson J.R."/>
            <person name="Lauterbach L."/>
            <person name="Steele A.D."/>
            <person name="Gui C."/>
            <person name="Meng S."/>
            <person name="Li G."/>
            <person name="Viehrig K."/>
            <person name="Ye F."/>
            <person name="Su P."/>
            <person name="Kiefer A.F."/>
            <person name="Nichols A."/>
            <person name="Cepeda A.J."/>
            <person name="Yan W."/>
            <person name="Fan B."/>
            <person name="Jiang Y."/>
            <person name="Adhikari A."/>
            <person name="Zheng C.-J."/>
            <person name="Schuster L."/>
            <person name="Cowan T.M."/>
            <person name="Smanski M.J."/>
            <person name="Chevrette M.G."/>
            <person name="De Carvalho L.P.S."/>
            <person name="Shen B."/>
        </authorList>
    </citation>
    <scope>NUCLEOTIDE SEQUENCE [LARGE SCALE GENOMIC DNA]</scope>
    <source>
        <strain evidence="3 4">NPDC005137</strain>
    </source>
</reference>
<feature type="transmembrane region" description="Helical" evidence="2">
    <location>
        <begin position="152"/>
        <end position="173"/>
    </location>
</feature>
<evidence type="ECO:0000313" key="3">
    <source>
        <dbReference type="EMBL" id="MET8438454.1"/>
    </source>
</evidence>
<evidence type="ECO:0000256" key="2">
    <source>
        <dbReference type="SAM" id="Phobius"/>
    </source>
</evidence>